<protein>
    <submittedName>
        <fullName evidence="1">Uncharacterized protein</fullName>
    </submittedName>
</protein>
<organism evidence="1">
    <name type="scientific">Arundo donax</name>
    <name type="common">Giant reed</name>
    <name type="synonym">Donax arundinaceus</name>
    <dbReference type="NCBI Taxonomy" id="35708"/>
    <lineage>
        <taxon>Eukaryota</taxon>
        <taxon>Viridiplantae</taxon>
        <taxon>Streptophyta</taxon>
        <taxon>Embryophyta</taxon>
        <taxon>Tracheophyta</taxon>
        <taxon>Spermatophyta</taxon>
        <taxon>Magnoliopsida</taxon>
        <taxon>Liliopsida</taxon>
        <taxon>Poales</taxon>
        <taxon>Poaceae</taxon>
        <taxon>PACMAD clade</taxon>
        <taxon>Arundinoideae</taxon>
        <taxon>Arundineae</taxon>
        <taxon>Arundo</taxon>
    </lineage>
</organism>
<sequence>MSHSAQMSSGLRSTCVRLG</sequence>
<dbReference type="AlphaFoldDB" id="A0A0A9C4M1"/>
<evidence type="ECO:0000313" key="1">
    <source>
        <dbReference type="EMBL" id="JAD66472.1"/>
    </source>
</evidence>
<reference evidence="1" key="1">
    <citation type="submission" date="2014-09" db="EMBL/GenBank/DDBJ databases">
        <authorList>
            <person name="Magalhaes I.L.F."/>
            <person name="Oliveira U."/>
            <person name="Santos F.R."/>
            <person name="Vidigal T.H.D.A."/>
            <person name="Brescovit A.D."/>
            <person name="Santos A.J."/>
        </authorList>
    </citation>
    <scope>NUCLEOTIDE SEQUENCE</scope>
    <source>
        <tissue evidence="1">Shoot tissue taken approximately 20 cm above the soil surface</tissue>
    </source>
</reference>
<name>A0A0A9C4M1_ARUDO</name>
<proteinExistence type="predicted"/>
<reference evidence="1" key="2">
    <citation type="journal article" date="2015" name="Data Brief">
        <title>Shoot transcriptome of the giant reed, Arundo donax.</title>
        <authorList>
            <person name="Barrero R.A."/>
            <person name="Guerrero F.D."/>
            <person name="Moolhuijzen P."/>
            <person name="Goolsby J.A."/>
            <person name="Tidwell J."/>
            <person name="Bellgard S.E."/>
            <person name="Bellgard M.I."/>
        </authorList>
    </citation>
    <scope>NUCLEOTIDE SEQUENCE</scope>
    <source>
        <tissue evidence="1">Shoot tissue taken approximately 20 cm above the soil surface</tissue>
    </source>
</reference>
<dbReference type="EMBL" id="GBRH01231423">
    <property type="protein sequence ID" value="JAD66472.1"/>
    <property type="molecule type" value="Transcribed_RNA"/>
</dbReference>
<accession>A0A0A9C4M1</accession>